<dbReference type="EMBL" id="QFLI01000003">
    <property type="protein sequence ID" value="PXY01753.1"/>
    <property type="molecule type" value="Genomic_DNA"/>
</dbReference>
<feature type="transmembrane region" description="Helical" evidence="10">
    <location>
        <begin position="322"/>
        <end position="344"/>
    </location>
</feature>
<feature type="transmembrane region" description="Helical" evidence="10">
    <location>
        <begin position="241"/>
        <end position="264"/>
    </location>
</feature>
<dbReference type="Proteomes" id="UP000248079">
    <property type="component" value="Unassembled WGS sequence"/>
</dbReference>
<feature type="transmembrane region" description="Helical" evidence="10">
    <location>
        <begin position="53"/>
        <end position="75"/>
    </location>
</feature>
<dbReference type="PANTHER" id="PTHR43298:SF2">
    <property type="entry name" value="FMN_FAD EXPORTER YEEO-RELATED"/>
    <property type="match status" value="1"/>
</dbReference>
<dbReference type="AlphaFoldDB" id="A0A2V3ZZN8"/>
<keyword evidence="5 10" id="KW-0812">Transmembrane</keyword>
<feature type="transmembrane region" description="Helical" evidence="10">
    <location>
        <begin position="439"/>
        <end position="462"/>
    </location>
</feature>
<proteinExistence type="predicted"/>
<feature type="transmembrane region" description="Helical" evidence="10">
    <location>
        <begin position="364"/>
        <end position="390"/>
    </location>
</feature>
<feature type="transmembrane region" description="Helical" evidence="10">
    <location>
        <begin position="289"/>
        <end position="310"/>
    </location>
</feature>
<dbReference type="CDD" id="cd13140">
    <property type="entry name" value="MATE_like_1"/>
    <property type="match status" value="1"/>
</dbReference>
<evidence type="ECO:0000256" key="1">
    <source>
        <dbReference type="ARBA" id="ARBA00004651"/>
    </source>
</evidence>
<dbReference type="Pfam" id="PF01554">
    <property type="entry name" value="MatE"/>
    <property type="match status" value="2"/>
</dbReference>
<keyword evidence="2" id="KW-0813">Transport</keyword>
<keyword evidence="4" id="KW-1003">Cell membrane</keyword>
<evidence type="ECO:0000313" key="11">
    <source>
        <dbReference type="EMBL" id="PXY01753.1"/>
    </source>
</evidence>
<evidence type="ECO:0000313" key="12">
    <source>
        <dbReference type="Proteomes" id="UP000248079"/>
    </source>
</evidence>
<dbReference type="GO" id="GO:0015297">
    <property type="term" value="F:antiporter activity"/>
    <property type="evidence" value="ECO:0007669"/>
    <property type="project" value="UniProtKB-KW"/>
</dbReference>
<feature type="transmembrane region" description="Helical" evidence="10">
    <location>
        <begin position="200"/>
        <end position="220"/>
    </location>
</feature>
<dbReference type="GO" id="GO:0042910">
    <property type="term" value="F:xenobiotic transmembrane transporter activity"/>
    <property type="evidence" value="ECO:0007669"/>
    <property type="project" value="InterPro"/>
</dbReference>
<feature type="transmembrane region" description="Helical" evidence="10">
    <location>
        <begin position="12"/>
        <end position="33"/>
    </location>
</feature>
<name>A0A2V3ZZN8_9BACT</name>
<sequence>MNKIKDLTSGNIFSQIVKLAIPIIATSFVQMAYNMTDMAWLGHVGKETVSAVGMALYLVWFGSSLMFIPKIGVEVGISQSIGRNSIADAQSFAKNAFSLSLLISSVFAILVWLFAHPIISTFNIESEFVNQTAVDYLRFVAFGMPFTFTNISMSGIYNGTGNTRIPFVVNTIGLIMNIILDPILIFGWGDIPAMGAKGAAIATVSSQFLVFVIFIYNLHIRQNPLNIKHYLGKIQKKFLQPILKVGGPVALQSVCFAFLAMLLARVLNGIAEGNEIPFAVQSIGAQIEALSWMTASGFSTALGTFTGQNFGAKKWDRIQKGFFITLGIAGFIGLISTVLFLFVGESIFGLFMKNSEQGVVQLGIVYLIILSFSQVFMSIEITVTGAFNGVGRAIPPAIVGIIGNVLRIPFAFLFSYTLLDLLPLFQGWISSEYVQVTGVWWGVTFSSILKGCVLFVWFLILLHKHPENDYPLPFQKFWIRLLPSRLRQTSIVINPLKDEKIKKRA</sequence>
<evidence type="ECO:0000256" key="6">
    <source>
        <dbReference type="ARBA" id="ARBA00022989"/>
    </source>
</evidence>
<comment type="caution">
    <text evidence="11">The sequence shown here is derived from an EMBL/GenBank/DDBJ whole genome shotgun (WGS) entry which is preliminary data.</text>
</comment>
<organism evidence="11 12">
    <name type="scientific">Marinifilum breve</name>
    <dbReference type="NCBI Taxonomy" id="2184082"/>
    <lineage>
        <taxon>Bacteria</taxon>
        <taxon>Pseudomonadati</taxon>
        <taxon>Bacteroidota</taxon>
        <taxon>Bacteroidia</taxon>
        <taxon>Marinilabiliales</taxon>
        <taxon>Marinifilaceae</taxon>
    </lineage>
</organism>
<feature type="transmembrane region" description="Helical" evidence="10">
    <location>
        <begin position="167"/>
        <end position="188"/>
    </location>
</feature>
<dbReference type="PIRSF" id="PIRSF006603">
    <property type="entry name" value="DinF"/>
    <property type="match status" value="1"/>
</dbReference>
<dbReference type="InterPro" id="IPR002528">
    <property type="entry name" value="MATE_fam"/>
</dbReference>
<keyword evidence="7" id="KW-0406">Ion transport</keyword>
<dbReference type="InterPro" id="IPR048279">
    <property type="entry name" value="MdtK-like"/>
</dbReference>
<dbReference type="RefSeq" id="WP_110360562.1">
    <property type="nucleotide sequence ID" value="NZ_QFLI01000003.1"/>
</dbReference>
<reference evidence="11 12" key="1">
    <citation type="submission" date="2018-05" db="EMBL/GenBank/DDBJ databases">
        <title>Marinifilum breve JC075T sp. nov., a marine bacterium isolated from Yongle Blue Hole in the South China Sea.</title>
        <authorList>
            <person name="Fu T."/>
        </authorList>
    </citation>
    <scope>NUCLEOTIDE SEQUENCE [LARGE SCALE GENOMIC DNA]</scope>
    <source>
        <strain evidence="11 12">JC075</strain>
    </source>
</reference>
<evidence type="ECO:0000256" key="8">
    <source>
        <dbReference type="ARBA" id="ARBA00023136"/>
    </source>
</evidence>
<evidence type="ECO:0000256" key="4">
    <source>
        <dbReference type="ARBA" id="ARBA00022475"/>
    </source>
</evidence>
<protein>
    <recommendedName>
        <fullName evidence="9">Multidrug-efflux transporter</fullName>
    </recommendedName>
</protein>
<keyword evidence="12" id="KW-1185">Reference proteome</keyword>
<comment type="subcellular location">
    <subcellularLocation>
        <location evidence="1">Cell membrane</location>
        <topology evidence="1">Multi-pass membrane protein</topology>
    </subcellularLocation>
</comment>
<dbReference type="InterPro" id="IPR050222">
    <property type="entry name" value="MATE_MdtK"/>
</dbReference>
<keyword evidence="8 10" id="KW-0472">Membrane</keyword>
<evidence type="ECO:0000256" key="5">
    <source>
        <dbReference type="ARBA" id="ARBA00022692"/>
    </source>
</evidence>
<keyword evidence="3" id="KW-0050">Antiport</keyword>
<evidence type="ECO:0000256" key="9">
    <source>
        <dbReference type="ARBA" id="ARBA00031636"/>
    </source>
</evidence>
<dbReference type="NCBIfam" id="TIGR00797">
    <property type="entry name" value="matE"/>
    <property type="match status" value="1"/>
</dbReference>
<feature type="transmembrane region" description="Helical" evidence="10">
    <location>
        <begin position="397"/>
        <end position="419"/>
    </location>
</feature>
<keyword evidence="6 10" id="KW-1133">Transmembrane helix</keyword>
<feature type="transmembrane region" description="Helical" evidence="10">
    <location>
        <begin position="139"/>
        <end position="160"/>
    </location>
</feature>
<gene>
    <name evidence="11" type="ORF">DF185_09825</name>
</gene>
<dbReference type="OrthoDB" id="9776324at2"/>
<dbReference type="GO" id="GO:0006811">
    <property type="term" value="P:monoatomic ion transport"/>
    <property type="evidence" value="ECO:0007669"/>
    <property type="project" value="UniProtKB-KW"/>
</dbReference>
<feature type="transmembrane region" description="Helical" evidence="10">
    <location>
        <begin position="96"/>
        <end position="119"/>
    </location>
</feature>
<dbReference type="PANTHER" id="PTHR43298">
    <property type="entry name" value="MULTIDRUG RESISTANCE PROTEIN NORM-RELATED"/>
    <property type="match status" value="1"/>
</dbReference>
<accession>A0A2V3ZZN8</accession>
<evidence type="ECO:0000256" key="3">
    <source>
        <dbReference type="ARBA" id="ARBA00022449"/>
    </source>
</evidence>
<evidence type="ECO:0000256" key="7">
    <source>
        <dbReference type="ARBA" id="ARBA00023065"/>
    </source>
</evidence>
<evidence type="ECO:0000256" key="2">
    <source>
        <dbReference type="ARBA" id="ARBA00022448"/>
    </source>
</evidence>
<evidence type="ECO:0000256" key="10">
    <source>
        <dbReference type="SAM" id="Phobius"/>
    </source>
</evidence>
<dbReference type="GO" id="GO:0005886">
    <property type="term" value="C:plasma membrane"/>
    <property type="evidence" value="ECO:0007669"/>
    <property type="project" value="UniProtKB-SubCell"/>
</dbReference>